<dbReference type="OrthoDB" id="157493at2157"/>
<keyword evidence="1" id="KW-0472">Membrane</keyword>
<keyword evidence="1" id="KW-0812">Transmembrane</keyword>
<dbReference type="Proteomes" id="UP000011602">
    <property type="component" value="Unassembled WGS sequence"/>
</dbReference>
<dbReference type="InterPro" id="IPR055707">
    <property type="entry name" value="DUF7283"/>
</dbReference>
<dbReference type="EMBL" id="AOHZ01000111">
    <property type="protein sequence ID" value="ELY48569.1"/>
    <property type="molecule type" value="Genomic_DNA"/>
</dbReference>
<organism evidence="2 3">
    <name type="scientific">Natronolimnohabitans innermongolicus JCM 12255</name>
    <dbReference type="NCBI Taxonomy" id="1227499"/>
    <lineage>
        <taxon>Archaea</taxon>
        <taxon>Methanobacteriati</taxon>
        <taxon>Methanobacteriota</taxon>
        <taxon>Stenosarchaea group</taxon>
        <taxon>Halobacteria</taxon>
        <taxon>Halobacteriales</taxon>
        <taxon>Natrialbaceae</taxon>
        <taxon>Natronolimnohabitans</taxon>
    </lineage>
</organism>
<proteinExistence type="predicted"/>
<dbReference type="Pfam" id="PF23954">
    <property type="entry name" value="DUF7283"/>
    <property type="match status" value="1"/>
</dbReference>
<dbReference type="AlphaFoldDB" id="L9WGK0"/>
<dbReference type="eggNOG" id="arCOG04673">
    <property type="taxonomic scope" value="Archaea"/>
</dbReference>
<accession>L9WGK0</accession>
<reference evidence="2 3" key="1">
    <citation type="journal article" date="2014" name="PLoS Genet.">
        <title>Phylogenetically driven sequencing of extremely halophilic archaea reveals strategies for static and dynamic osmo-response.</title>
        <authorList>
            <person name="Becker E.A."/>
            <person name="Seitzer P.M."/>
            <person name="Tritt A."/>
            <person name="Larsen D."/>
            <person name="Krusor M."/>
            <person name="Yao A.I."/>
            <person name="Wu D."/>
            <person name="Madern D."/>
            <person name="Eisen J.A."/>
            <person name="Darling A.E."/>
            <person name="Facciotti M.T."/>
        </authorList>
    </citation>
    <scope>NUCLEOTIDE SEQUENCE [LARGE SCALE GENOMIC DNA]</scope>
    <source>
        <strain evidence="2 3">JCM 12255</strain>
    </source>
</reference>
<dbReference type="STRING" id="1227499.C493_22086"/>
<dbReference type="RefSeq" id="WP_007261661.1">
    <property type="nucleotide sequence ID" value="NZ_AOHZ01000111.1"/>
</dbReference>
<keyword evidence="3" id="KW-1185">Reference proteome</keyword>
<gene>
    <name evidence="2" type="ORF">C493_22086</name>
</gene>
<evidence type="ECO:0000256" key="1">
    <source>
        <dbReference type="SAM" id="Phobius"/>
    </source>
</evidence>
<name>L9WGK0_9EURY</name>
<evidence type="ECO:0000313" key="3">
    <source>
        <dbReference type="Proteomes" id="UP000011602"/>
    </source>
</evidence>
<feature type="transmembrane region" description="Helical" evidence="1">
    <location>
        <begin position="12"/>
        <end position="30"/>
    </location>
</feature>
<keyword evidence="1" id="KW-1133">Transmembrane helix</keyword>
<sequence length="301" mass="31810">MDLEAPADAWYVWVAVTLVSLAIGGIVLGLPTGPPPDAAQAANTVERTAGSTIDTSGRYEHDADEVNIDGTTVALRNEHGTTRASSSYGRLVPVMGNDDLERIARGDSLEDVYGTSDADGQFLADLAAANERVAGEWQTADGELAVRTLTLEAETGPSVSLLGTQAAADWESDDDRGLTEATIQYTASAETDLSIELSMPKFIRGEETTKTASLPTDGTQSEHELEFVSRDDPDIESAVDYKISAEVYTDGTLECDAFLNSPGRFGTICDGGALAGETGDAVEQIAEYRGNGEYRVTVVTA</sequence>
<dbReference type="PATRIC" id="fig|1227499.3.peg.4537"/>
<protein>
    <submittedName>
        <fullName evidence="2">Uncharacterized protein</fullName>
    </submittedName>
</protein>
<comment type="caution">
    <text evidence="2">The sequence shown here is derived from an EMBL/GenBank/DDBJ whole genome shotgun (WGS) entry which is preliminary data.</text>
</comment>
<evidence type="ECO:0000313" key="2">
    <source>
        <dbReference type="EMBL" id="ELY48569.1"/>
    </source>
</evidence>